<comment type="caution">
    <text evidence="7">The sequence shown here is derived from an EMBL/GenBank/DDBJ whole genome shotgun (WGS) entry which is preliminary data.</text>
</comment>
<keyword evidence="2 4" id="KW-0238">DNA-binding</keyword>
<feature type="domain" description="HTH tetR-type" evidence="6">
    <location>
        <begin position="14"/>
        <end position="74"/>
    </location>
</feature>
<keyword evidence="8" id="KW-1185">Reference proteome</keyword>
<dbReference type="InterPro" id="IPR050109">
    <property type="entry name" value="HTH-type_TetR-like_transc_reg"/>
</dbReference>
<feature type="compositionally biased region" description="Basic and acidic residues" evidence="5">
    <location>
        <begin position="209"/>
        <end position="226"/>
    </location>
</feature>
<dbReference type="Gene3D" id="1.10.10.60">
    <property type="entry name" value="Homeodomain-like"/>
    <property type="match status" value="1"/>
</dbReference>
<keyword evidence="3" id="KW-0804">Transcription</keyword>
<feature type="region of interest" description="Disordered" evidence="5">
    <location>
        <begin position="193"/>
        <end position="226"/>
    </location>
</feature>
<dbReference type="InterPro" id="IPR009057">
    <property type="entry name" value="Homeodomain-like_sf"/>
</dbReference>
<dbReference type="InterPro" id="IPR023772">
    <property type="entry name" value="DNA-bd_HTH_TetR-type_CS"/>
</dbReference>
<dbReference type="PROSITE" id="PS01081">
    <property type="entry name" value="HTH_TETR_1"/>
    <property type="match status" value="1"/>
</dbReference>
<dbReference type="InterPro" id="IPR041347">
    <property type="entry name" value="MftR_C"/>
</dbReference>
<dbReference type="SUPFAM" id="SSF46689">
    <property type="entry name" value="Homeodomain-like"/>
    <property type="match status" value="1"/>
</dbReference>
<dbReference type="Proteomes" id="UP000603200">
    <property type="component" value="Unassembled WGS sequence"/>
</dbReference>
<dbReference type="Pfam" id="PF00440">
    <property type="entry name" value="TetR_N"/>
    <property type="match status" value="1"/>
</dbReference>
<evidence type="ECO:0000256" key="4">
    <source>
        <dbReference type="PROSITE-ProRule" id="PRU00335"/>
    </source>
</evidence>
<dbReference type="Pfam" id="PF17754">
    <property type="entry name" value="TetR_C_14"/>
    <property type="match status" value="1"/>
</dbReference>
<dbReference type="EMBL" id="BOMN01000086">
    <property type="protein sequence ID" value="GIE22804.1"/>
    <property type="molecule type" value="Genomic_DNA"/>
</dbReference>
<dbReference type="Gene3D" id="1.10.357.10">
    <property type="entry name" value="Tetracycline Repressor, domain 2"/>
    <property type="match status" value="1"/>
</dbReference>
<evidence type="ECO:0000256" key="2">
    <source>
        <dbReference type="ARBA" id="ARBA00023125"/>
    </source>
</evidence>
<evidence type="ECO:0000313" key="7">
    <source>
        <dbReference type="EMBL" id="GIE22804.1"/>
    </source>
</evidence>
<dbReference type="RefSeq" id="WP_203839878.1">
    <property type="nucleotide sequence ID" value="NZ_BAAATV010000011.1"/>
</dbReference>
<reference evidence="7 8" key="1">
    <citation type="submission" date="2021-01" db="EMBL/GenBank/DDBJ databases">
        <title>Whole genome shotgun sequence of Actinoplanes humidus NBRC 14915.</title>
        <authorList>
            <person name="Komaki H."/>
            <person name="Tamura T."/>
        </authorList>
    </citation>
    <scope>NUCLEOTIDE SEQUENCE [LARGE SCALE GENOMIC DNA]</scope>
    <source>
        <strain evidence="7 8">NBRC 14915</strain>
    </source>
</reference>
<gene>
    <name evidence="7" type="ORF">Ahu01nite_059060</name>
</gene>
<feature type="DNA-binding region" description="H-T-H motif" evidence="4">
    <location>
        <begin position="37"/>
        <end position="56"/>
    </location>
</feature>
<protein>
    <submittedName>
        <fullName evidence="7">TetR family transcriptional regulator</fullName>
    </submittedName>
</protein>
<evidence type="ECO:0000259" key="6">
    <source>
        <dbReference type="PROSITE" id="PS50977"/>
    </source>
</evidence>
<name>A0ABQ3ZW43_9ACTN</name>
<evidence type="ECO:0000256" key="1">
    <source>
        <dbReference type="ARBA" id="ARBA00023015"/>
    </source>
</evidence>
<evidence type="ECO:0000256" key="5">
    <source>
        <dbReference type="SAM" id="MobiDB-lite"/>
    </source>
</evidence>
<accession>A0ABQ3ZW43</accession>
<dbReference type="PANTHER" id="PTHR30055">
    <property type="entry name" value="HTH-TYPE TRANSCRIPTIONAL REGULATOR RUTR"/>
    <property type="match status" value="1"/>
</dbReference>
<proteinExistence type="predicted"/>
<dbReference type="PANTHER" id="PTHR30055:SF238">
    <property type="entry name" value="MYCOFACTOCIN BIOSYNTHESIS TRANSCRIPTIONAL REGULATOR MFTR-RELATED"/>
    <property type="match status" value="1"/>
</dbReference>
<dbReference type="InterPro" id="IPR001647">
    <property type="entry name" value="HTH_TetR"/>
</dbReference>
<evidence type="ECO:0000313" key="8">
    <source>
        <dbReference type="Proteomes" id="UP000603200"/>
    </source>
</evidence>
<evidence type="ECO:0000256" key="3">
    <source>
        <dbReference type="ARBA" id="ARBA00023163"/>
    </source>
</evidence>
<sequence length="226" mass="24686">MDDVKTGRRDRKKQQTRQALIEAALRLVDERGLDHVTVEDIADAADVSPRTFFNYFASKDEAITGDLFVEDDGTGERLLSAAPGVPVVEAFLNAMAPGLTAMQDDRDVWFLRMRVMEANPSLILSLIARSSAAENQLVRVVAKRLGLPQAHPYPAVFAAAAGGAVRTAMMRWPSARRPLTDLVDEAFSYLATGLADPRGEQGSPGGQSPRDEQDPADPINERRNEL</sequence>
<organism evidence="7 8">
    <name type="scientific">Winogradskya humida</name>
    <dbReference type="NCBI Taxonomy" id="113566"/>
    <lineage>
        <taxon>Bacteria</taxon>
        <taxon>Bacillati</taxon>
        <taxon>Actinomycetota</taxon>
        <taxon>Actinomycetes</taxon>
        <taxon>Micromonosporales</taxon>
        <taxon>Micromonosporaceae</taxon>
        <taxon>Winogradskya</taxon>
    </lineage>
</organism>
<keyword evidence="1" id="KW-0805">Transcription regulation</keyword>
<dbReference type="PROSITE" id="PS50977">
    <property type="entry name" value="HTH_TETR_2"/>
    <property type="match status" value="1"/>
</dbReference>
<dbReference type="PRINTS" id="PR00455">
    <property type="entry name" value="HTHTETR"/>
</dbReference>